<gene>
    <name evidence="1" type="ORF">EGYM00392_LOCUS34596</name>
</gene>
<name>A0A7S1NJC4_9EUGL</name>
<sequence>MMNCCRQKHTPWRTDLPHHDALQLESLFSADFAQYFGPPMPKLTCGGNASPPDGEPVTKHVFDYHTGKWTRHQIRVRVEASSFAYGSMAVIYRLTDLGAPPGANRFVAKWVLACTWPRGSPNGLPYNPFLNCALQNLAGVCADRFSSLTSGLKLR</sequence>
<reference evidence="1" key="1">
    <citation type="submission" date="2021-01" db="EMBL/GenBank/DDBJ databases">
        <authorList>
            <person name="Corre E."/>
            <person name="Pelletier E."/>
            <person name="Niang G."/>
            <person name="Scheremetjew M."/>
            <person name="Finn R."/>
            <person name="Kale V."/>
            <person name="Holt S."/>
            <person name="Cochrane G."/>
            <person name="Meng A."/>
            <person name="Brown T."/>
            <person name="Cohen L."/>
        </authorList>
    </citation>
    <scope>NUCLEOTIDE SEQUENCE</scope>
    <source>
        <strain evidence="1">NIES-381</strain>
    </source>
</reference>
<proteinExistence type="predicted"/>
<dbReference type="EMBL" id="HBGA01092478">
    <property type="protein sequence ID" value="CAD9023471.1"/>
    <property type="molecule type" value="Transcribed_RNA"/>
</dbReference>
<organism evidence="1">
    <name type="scientific">Eutreptiella gymnastica</name>
    <dbReference type="NCBI Taxonomy" id="73025"/>
    <lineage>
        <taxon>Eukaryota</taxon>
        <taxon>Discoba</taxon>
        <taxon>Euglenozoa</taxon>
        <taxon>Euglenida</taxon>
        <taxon>Spirocuta</taxon>
        <taxon>Euglenophyceae</taxon>
        <taxon>Eutreptiales</taxon>
        <taxon>Eutreptiaceae</taxon>
        <taxon>Eutreptiella</taxon>
    </lineage>
</organism>
<accession>A0A7S1NJC4</accession>
<protein>
    <submittedName>
        <fullName evidence="1">Uncharacterized protein</fullName>
    </submittedName>
</protein>
<evidence type="ECO:0000313" key="1">
    <source>
        <dbReference type="EMBL" id="CAD9023471.1"/>
    </source>
</evidence>
<dbReference type="AlphaFoldDB" id="A0A7S1NJC4"/>
<dbReference type="Gene3D" id="3.30.200.20">
    <property type="entry name" value="Phosphorylase Kinase, domain 1"/>
    <property type="match status" value="1"/>
</dbReference>